<dbReference type="Pfam" id="PF13439">
    <property type="entry name" value="Glyco_transf_4"/>
    <property type="match status" value="1"/>
</dbReference>
<feature type="domain" description="Glycosyl transferase family 1" evidence="4">
    <location>
        <begin position="454"/>
        <end position="605"/>
    </location>
</feature>
<comment type="caution">
    <text evidence="6">The sequence shown here is derived from an EMBL/GenBank/DDBJ whole genome shotgun (WGS) entry which is preliminary data.</text>
</comment>
<reference evidence="6 7" key="1">
    <citation type="submission" date="2018-07" db="EMBL/GenBank/DDBJ databases">
        <title>Desertimonas flava gen. nov. sp. nov.</title>
        <authorList>
            <person name="Liu S."/>
        </authorList>
    </citation>
    <scope>NUCLEOTIDE SEQUENCE [LARGE SCALE GENOMIC DNA]</scope>
    <source>
        <strain evidence="6 7">16Sb5-5</strain>
    </source>
</reference>
<evidence type="ECO:0000259" key="4">
    <source>
        <dbReference type="Pfam" id="PF00534"/>
    </source>
</evidence>
<dbReference type="PANTHER" id="PTHR45947:SF3">
    <property type="entry name" value="SULFOQUINOVOSYL TRANSFERASE SQD2"/>
    <property type="match status" value="1"/>
</dbReference>
<feature type="compositionally biased region" description="Basic residues" evidence="3">
    <location>
        <begin position="64"/>
        <end position="107"/>
    </location>
</feature>
<feature type="compositionally biased region" description="Gly residues" evidence="3">
    <location>
        <begin position="23"/>
        <end position="35"/>
    </location>
</feature>
<organism evidence="6 7">
    <name type="scientific">Desertihabitans brevis</name>
    <dbReference type="NCBI Taxonomy" id="2268447"/>
    <lineage>
        <taxon>Bacteria</taxon>
        <taxon>Bacillati</taxon>
        <taxon>Actinomycetota</taxon>
        <taxon>Actinomycetes</taxon>
        <taxon>Propionibacteriales</taxon>
        <taxon>Propionibacteriaceae</taxon>
        <taxon>Desertihabitans</taxon>
    </lineage>
</organism>
<feature type="region of interest" description="Disordered" evidence="3">
    <location>
        <begin position="145"/>
        <end position="241"/>
    </location>
</feature>
<dbReference type="InterPro" id="IPR001296">
    <property type="entry name" value="Glyco_trans_1"/>
</dbReference>
<protein>
    <submittedName>
        <fullName evidence="6">Glycosyltransferase family 4 protein</fullName>
    </submittedName>
</protein>
<dbReference type="AlphaFoldDB" id="A0A367YQL7"/>
<proteinExistence type="predicted"/>
<evidence type="ECO:0000256" key="3">
    <source>
        <dbReference type="SAM" id="MobiDB-lite"/>
    </source>
</evidence>
<evidence type="ECO:0000313" key="6">
    <source>
        <dbReference type="EMBL" id="RCK68118.1"/>
    </source>
</evidence>
<keyword evidence="1" id="KW-0328">Glycosyltransferase</keyword>
<feature type="compositionally biased region" description="Low complexity" evidence="3">
    <location>
        <begin position="9"/>
        <end position="22"/>
    </location>
</feature>
<dbReference type="GO" id="GO:1901137">
    <property type="term" value="P:carbohydrate derivative biosynthetic process"/>
    <property type="evidence" value="ECO:0007669"/>
    <property type="project" value="UniProtKB-ARBA"/>
</dbReference>
<dbReference type="Gene3D" id="3.40.50.2000">
    <property type="entry name" value="Glycogen Phosphorylase B"/>
    <property type="match status" value="2"/>
</dbReference>
<accession>A0A367YQL7</accession>
<feature type="compositionally biased region" description="Low complexity" evidence="3">
    <location>
        <begin position="198"/>
        <end position="207"/>
    </location>
</feature>
<dbReference type="PANTHER" id="PTHR45947">
    <property type="entry name" value="SULFOQUINOVOSYL TRANSFERASE SQD2"/>
    <property type="match status" value="1"/>
</dbReference>
<feature type="compositionally biased region" description="Basic and acidic residues" evidence="3">
    <location>
        <begin position="181"/>
        <end position="195"/>
    </location>
</feature>
<evidence type="ECO:0000256" key="2">
    <source>
        <dbReference type="ARBA" id="ARBA00022679"/>
    </source>
</evidence>
<sequence>MAVRRRVRCAGCAAARQRPAAGPGLGGATGGGDGGPTQRAADRPADPGAAAGEGVGGGGGHTAGCRRVRPADRRQRRQRGARLHPRARGQRRRRRPLPGARRRRHPGSRTLAHPAVGQRRRLRLRAGLGLRQGPLPHPRCRHAADLTAGVGHGPGDGAGLRAGGLDDPARLPRRVAGGRGRRADRDRPGGRRPDRSVPAGRGRLRAAGPGGDARLRTGRHRRCGRPLQPPPRGGQAPSARRVEPEHLVKILIAADTYAPQINGAARFTERLAEGLARRGHDVHVAAPSPDGRPARQRVRGITVHHVRSYRYPRYERFRLGGPWRTAAQPLVDELRPEVVHIQAHFTVGRAFAAAAVHRGIPVVGTNHLMIDNVFDHLPVPGFARGWVTRTVWRDIGRVFGQASVVTTPTPSAVQLLTEATGLQALAVSCGIDNHSFAEASGRWAPAKEAADWVPTVLFVGRLDPEKRVDELLRAFAQLPADVPARLEVVGHGSCGAQLRAMAERLGVTDRVTFHGVVTDEELVEAYGRADLFCMPGVAELQSIVTLEAMAAGRPVVAADAMALPHLVRPGRNGYLYTPGDVEELSGHLRRLLADPALRARMGRESETIVAGHTLDATLARFEDIYCQVTRGRIVRLRRAA</sequence>
<feature type="compositionally biased region" description="Gly residues" evidence="3">
    <location>
        <begin position="150"/>
        <end position="162"/>
    </location>
</feature>
<dbReference type="SUPFAM" id="SSF53756">
    <property type="entry name" value="UDP-Glycosyltransferase/glycogen phosphorylase"/>
    <property type="match status" value="1"/>
</dbReference>
<feature type="compositionally biased region" description="Gly residues" evidence="3">
    <location>
        <begin position="51"/>
        <end position="62"/>
    </location>
</feature>
<evidence type="ECO:0000313" key="7">
    <source>
        <dbReference type="Proteomes" id="UP000252770"/>
    </source>
</evidence>
<evidence type="ECO:0000256" key="1">
    <source>
        <dbReference type="ARBA" id="ARBA00022676"/>
    </source>
</evidence>
<feature type="region of interest" description="Disordered" evidence="3">
    <location>
        <begin position="1"/>
        <end position="120"/>
    </location>
</feature>
<gene>
    <name evidence="6" type="ORF">DT076_17885</name>
</gene>
<dbReference type="Proteomes" id="UP000252770">
    <property type="component" value="Unassembled WGS sequence"/>
</dbReference>
<dbReference type="EMBL" id="QOUI01000014">
    <property type="protein sequence ID" value="RCK68118.1"/>
    <property type="molecule type" value="Genomic_DNA"/>
</dbReference>
<dbReference type="InterPro" id="IPR028098">
    <property type="entry name" value="Glyco_trans_4-like_N"/>
</dbReference>
<feature type="domain" description="Glycosyltransferase subfamily 4-like N-terminal" evidence="5">
    <location>
        <begin position="261"/>
        <end position="432"/>
    </location>
</feature>
<name>A0A367YQL7_9ACTN</name>
<dbReference type="InterPro" id="IPR050194">
    <property type="entry name" value="Glycosyltransferase_grp1"/>
</dbReference>
<keyword evidence="2 6" id="KW-0808">Transferase</keyword>
<evidence type="ECO:0000259" key="5">
    <source>
        <dbReference type="Pfam" id="PF13439"/>
    </source>
</evidence>
<dbReference type="Pfam" id="PF00534">
    <property type="entry name" value="Glycos_transf_1"/>
    <property type="match status" value="1"/>
</dbReference>
<dbReference type="GO" id="GO:0016757">
    <property type="term" value="F:glycosyltransferase activity"/>
    <property type="evidence" value="ECO:0007669"/>
    <property type="project" value="UniProtKB-KW"/>
</dbReference>
<keyword evidence="7" id="KW-1185">Reference proteome</keyword>